<proteinExistence type="predicted"/>
<dbReference type="PANTHER" id="PTHR34990">
    <property type="entry name" value="UDP-2,3-DIACYLGLUCOSAMINE HYDROLASE-RELATED"/>
    <property type="match status" value="1"/>
</dbReference>
<evidence type="ECO:0000256" key="4">
    <source>
        <dbReference type="ARBA" id="ARBA00023136"/>
    </source>
</evidence>
<keyword evidence="8" id="KW-1185">Reference proteome</keyword>
<feature type="domain" description="Calcineurin-like phosphoesterase" evidence="6">
    <location>
        <begin position="18"/>
        <end position="214"/>
    </location>
</feature>
<name>A0A1M4MV11_9RHOB</name>
<accession>A0A1M4MV11</accession>
<evidence type="ECO:0000313" key="8">
    <source>
        <dbReference type="Proteomes" id="UP000184085"/>
    </source>
</evidence>
<dbReference type="Gene3D" id="3.60.21.10">
    <property type="match status" value="1"/>
</dbReference>
<evidence type="ECO:0000256" key="2">
    <source>
        <dbReference type="ARBA" id="ARBA00022519"/>
    </source>
</evidence>
<dbReference type="CDD" id="cd07398">
    <property type="entry name" value="MPP_YbbF-LpxH"/>
    <property type="match status" value="1"/>
</dbReference>
<dbReference type="GO" id="GO:0008758">
    <property type="term" value="F:UDP-2,3-diacylglucosamine hydrolase activity"/>
    <property type="evidence" value="ECO:0007669"/>
    <property type="project" value="TreeGrafter"/>
</dbReference>
<keyword evidence="3" id="KW-0479">Metal-binding</keyword>
<dbReference type="InterPro" id="IPR043461">
    <property type="entry name" value="LpxH-like"/>
</dbReference>
<dbReference type="GO" id="GO:0009245">
    <property type="term" value="P:lipid A biosynthetic process"/>
    <property type="evidence" value="ECO:0007669"/>
    <property type="project" value="TreeGrafter"/>
</dbReference>
<reference evidence="8" key="1">
    <citation type="submission" date="2016-09" db="EMBL/GenBank/DDBJ databases">
        <authorList>
            <person name="Wibberg D."/>
        </authorList>
    </citation>
    <scope>NUCLEOTIDE SEQUENCE [LARGE SCALE GENOMIC DNA]</scope>
</reference>
<organism evidence="7 8">
    <name type="scientific">Donghicola eburneus</name>
    <dbReference type="NCBI Taxonomy" id="393278"/>
    <lineage>
        <taxon>Bacteria</taxon>
        <taxon>Pseudomonadati</taxon>
        <taxon>Pseudomonadota</taxon>
        <taxon>Alphaproteobacteria</taxon>
        <taxon>Rhodobacterales</taxon>
        <taxon>Roseobacteraceae</taxon>
        <taxon>Donghicola</taxon>
    </lineage>
</organism>
<evidence type="ECO:0000256" key="1">
    <source>
        <dbReference type="ARBA" id="ARBA00022475"/>
    </source>
</evidence>
<dbReference type="AlphaFoldDB" id="A0A1M4MV11"/>
<dbReference type="Pfam" id="PF00149">
    <property type="entry name" value="Metallophos"/>
    <property type="match status" value="1"/>
</dbReference>
<evidence type="ECO:0000259" key="6">
    <source>
        <dbReference type="Pfam" id="PF00149"/>
    </source>
</evidence>
<keyword evidence="5" id="KW-0464">Manganese</keyword>
<dbReference type="InterPro" id="IPR029052">
    <property type="entry name" value="Metallo-depent_PP-like"/>
</dbReference>
<dbReference type="Proteomes" id="UP000184085">
    <property type="component" value="Unassembled WGS sequence"/>
</dbReference>
<evidence type="ECO:0000256" key="3">
    <source>
        <dbReference type="ARBA" id="ARBA00022723"/>
    </source>
</evidence>
<dbReference type="GO" id="GO:0016020">
    <property type="term" value="C:membrane"/>
    <property type="evidence" value="ECO:0007669"/>
    <property type="project" value="GOC"/>
</dbReference>
<dbReference type="RefSeq" id="WP_072702623.1">
    <property type="nucleotide sequence ID" value="NZ_FMJB01000014.1"/>
</dbReference>
<keyword evidence="2" id="KW-0997">Cell inner membrane</keyword>
<dbReference type="EMBL" id="FMJB01000014">
    <property type="protein sequence ID" value="SCM66030.1"/>
    <property type="molecule type" value="Genomic_DNA"/>
</dbReference>
<dbReference type="PANTHER" id="PTHR34990:SF2">
    <property type="entry name" value="BLL8164 PROTEIN"/>
    <property type="match status" value="1"/>
</dbReference>
<keyword evidence="4" id="KW-0472">Membrane</keyword>
<evidence type="ECO:0000256" key="5">
    <source>
        <dbReference type="ARBA" id="ARBA00023211"/>
    </source>
</evidence>
<protein>
    <recommendedName>
        <fullName evidence="6">Calcineurin-like phosphoesterase domain-containing protein</fullName>
    </recommendedName>
</protein>
<dbReference type="SUPFAM" id="SSF56300">
    <property type="entry name" value="Metallo-dependent phosphatases"/>
    <property type="match status" value="1"/>
</dbReference>
<gene>
    <name evidence="7" type="ORF">KARMA_0202</name>
</gene>
<keyword evidence="1" id="KW-1003">Cell membrane</keyword>
<evidence type="ECO:0000313" key="7">
    <source>
        <dbReference type="EMBL" id="SCM66030.1"/>
    </source>
</evidence>
<dbReference type="GO" id="GO:0046872">
    <property type="term" value="F:metal ion binding"/>
    <property type="evidence" value="ECO:0007669"/>
    <property type="project" value="UniProtKB-KW"/>
</dbReference>
<sequence>MLPFKEIQPDTHIRCRSIFLSDWHLGARAANPATILAALRNLTTERIYLVGDILDIWHGGRIHWCDTADAILAELRRKARTGTQITYLPGNHDAPMRAGADAPDGGWDIKNELVHEAADGRTYLVLHGDQCDNRLLRQHFMTRLGSRLDSWLRWLDSGYRKVWSIGPDQSTPVEWIIATSNKLMSTGYVFDHKALALAAEAGTDGVVCGHSHKPALRDWEGKTFANCGDWVDGMTAVIETFDGTLELLDYSPVAHALWAQTFDPKDVLAEVAG</sequence>
<dbReference type="InterPro" id="IPR004843">
    <property type="entry name" value="Calcineurin-like_PHP"/>
</dbReference>